<dbReference type="Proteomes" id="UP001152798">
    <property type="component" value="Chromosome 4"/>
</dbReference>
<evidence type="ECO:0008006" key="4">
    <source>
        <dbReference type="Google" id="ProtNLM"/>
    </source>
</evidence>
<accession>A0A9P0MLB8</accession>
<feature type="signal peptide" evidence="1">
    <location>
        <begin position="1"/>
        <end position="17"/>
    </location>
</feature>
<protein>
    <recommendedName>
        <fullName evidence="4">Neuropeptide</fullName>
    </recommendedName>
</protein>
<dbReference type="OrthoDB" id="10434093at2759"/>
<dbReference type="EMBL" id="OV725080">
    <property type="protein sequence ID" value="CAH1397899.1"/>
    <property type="molecule type" value="Genomic_DNA"/>
</dbReference>
<sequence>MIRFAILLTVVCASVRAFSIQDKEVHQPPLFNLQDTEDLQPPPESDVLVKEFILPPGWIRCSPTTCCLSKYRCGPLYICLDPITNRFATNTEPCL</sequence>
<gene>
    <name evidence="2" type="ORF">NEZAVI_LOCUS7647</name>
</gene>
<proteinExistence type="predicted"/>
<keyword evidence="3" id="KW-1185">Reference proteome</keyword>
<feature type="chain" id="PRO_5040487358" description="Neuropeptide" evidence="1">
    <location>
        <begin position="18"/>
        <end position="95"/>
    </location>
</feature>
<dbReference type="AlphaFoldDB" id="A0A9P0MLB8"/>
<evidence type="ECO:0000313" key="2">
    <source>
        <dbReference type="EMBL" id="CAH1397899.1"/>
    </source>
</evidence>
<keyword evidence="1" id="KW-0732">Signal</keyword>
<name>A0A9P0MLB8_NEZVI</name>
<evidence type="ECO:0000313" key="3">
    <source>
        <dbReference type="Proteomes" id="UP001152798"/>
    </source>
</evidence>
<organism evidence="2 3">
    <name type="scientific">Nezara viridula</name>
    <name type="common">Southern green stink bug</name>
    <name type="synonym">Cimex viridulus</name>
    <dbReference type="NCBI Taxonomy" id="85310"/>
    <lineage>
        <taxon>Eukaryota</taxon>
        <taxon>Metazoa</taxon>
        <taxon>Ecdysozoa</taxon>
        <taxon>Arthropoda</taxon>
        <taxon>Hexapoda</taxon>
        <taxon>Insecta</taxon>
        <taxon>Pterygota</taxon>
        <taxon>Neoptera</taxon>
        <taxon>Paraneoptera</taxon>
        <taxon>Hemiptera</taxon>
        <taxon>Heteroptera</taxon>
        <taxon>Panheteroptera</taxon>
        <taxon>Pentatomomorpha</taxon>
        <taxon>Pentatomoidea</taxon>
        <taxon>Pentatomidae</taxon>
        <taxon>Pentatominae</taxon>
        <taxon>Nezara</taxon>
    </lineage>
</organism>
<evidence type="ECO:0000256" key="1">
    <source>
        <dbReference type="SAM" id="SignalP"/>
    </source>
</evidence>
<reference evidence="2" key="1">
    <citation type="submission" date="2022-01" db="EMBL/GenBank/DDBJ databases">
        <authorList>
            <person name="King R."/>
        </authorList>
    </citation>
    <scope>NUCLEOTIDE SEQUENCE</scope>
</reference>